<dbReference type="Pfam" id="PF00891">
    <property type="entry name" value="Methyltransf_2"/>
    <property type="match status" value="1"/>
</dbReference>
<dbReference type="InterPro" id="IPR036390">
    <property type="entry name" value="WH_DNA-bd_sf"/>
</dbReference>
<evidence type="ECO:0000313" key="7">
    <source>
        <dbReference type="Proteomes" id="UP001610446"/>
    </source>
</evidence>
<protein>
    <submittedName>
        <fullName evidence="6">S-adenosyl-L-methionine-dependent methyltransferase</fullName>
    </submittedName>
</protein>
<evidence type="ECO:0000256" key="2">
    <source>
        <dbReference type="ARBA" id="ARBA00022679"/>
    </source>
</evidence>
<proteinExistence type="predicted"/>
<dbReference type="PANTHER" id="PTHR43712:SF1">
    <property type="entry name" value="HYPOTHETICAL O-METHYLTRANSFERASE (EUROFUNG)-RELATED"/>
    <property type="match status" value="1"/>
</dbReference>
<dbReference type="GO" id="GO:0032259">
    <property type="term" value="P:methylation"/>
    <property type="evidence" value="ECO:0007669"/>
    <property type="project" value="UniProtKB-KW"/>
</dbReference>
<dbReference type="InterPro" id="IPR012967">
    <property type="entry name" value="COMT_dimerisation"/>
</dbReference>
<keyword evidence="1 6" id="KW-0489">Methyltransferase</keyword>
<keyword evidence="3" id="KW-0949">S-adenosyl-L-methionine</keyword>
<evidence type="ECO:0000259" key="5">
    <source>
        <dbReference type="Pfam" id="PF08100"/>
    </source>
</evidence>
<dbReference type="InterPro" id="IPR016461">
    <property type="entry name" value="COMT-like"/>
</dbReference>
<dbReference type="PROSITE" id="PS51683">
    <property type="entry name" value="SAM_OMT_II"/>
    <property type="match status" value="1"/>
</dbReference>
<dbReference type="Proteomes" id="UP001610446">
    <property type="component" value="Unassembled WGS sequence"/>
</dbReference>
<dbReference type="PANTHER" id="PTHR43712">
    <property type="entry name" value="PUTATIVE (AFU_ORTHOLOGUE AFUA_4G14580)-RELATED"/>
    <property type="match status" value="1"/>
</dbReference>
<dbReference type="EMBL" id="JBFXLU010000035">
    <property type="protein sequence ID" value="KAL2850662.1"/>
    <property type="molecule type" value="Genomic_DNA"/>
</dbReference>
<feature type="domain" description="O-methyltransferase C-terminal" evidence="4">
    <location>
        <begin position="230"/>
        <end position="380"/>
    </location>
</feature>
<evidence type="ECO:0000256" key="1">
    <source>
        <dbReference type="ARBA" id="ARBA00022603"/>
    </source>
</evidence>
<reference evidence="6 7" key="1">
    <citation type="submission" date="2024-07" db="EMBL/GenBank/DDBJ databases">
        <title>Section-level genome sequencing and comparative genomics of Aspergillus sections Usti and Cavernicolus.</title>
        <authorList>
            <consortium name="Lawrence Berkeley National Laboratory"/>
            <person name="Nybo J.L."/>
            <person name="Vesth T.C."/>
            <person name="Theobald S."/>
            <person name="Frisvad J.C."/>
            <person name="Larsen T.O."/>
            <person name="Kjaerboelling I."/>
            <person name="Rothschild-Mancinelli K."/>
            <person name="Lyhne E.K."/>
            <person name="Kogle M.E."/>
            <person name="Barry K."/>
            <person name="Clum A."/>
            <person name="Na H."/>
            <person name="Ledsgaard L."/>
            <person name="Lin J."/>
            <person name="Lipzen A."/>
            <person name="Kuo A."/>
            <person name="Riley R."/>
            <person name="Mondo S."/>
            <person name="Labutti K."/>
            <person name="Haridas S."/>
            <person name="Pangalinan J."/>
            <person name="Salamov A.A."/>
            <person name="Simmons B.A."/>
            <person name="Magnuson J.K."/>
            <person name="Chen J."/>
            <person name="Drula E."/>
            <person name="Henrissat B."/>
            <person name="Wiebenga A."/>
            <person name="Lubbers R.J."/>
            <person name="Gomes A.C."/>
            <person name="Makela M.R."/>
            <person name="Stajich J."/>
            <person name="Grigoriev I.V."/>
            <person name="Mortensen U.H."/>
            <person name="De Vries R.P."/>
            <person name="Baker S.E."/>
            <person name="Andersen M.R."/>
        </authorList>
    </citation>
    <scope>NUCLEOTIDE SEQUENCE [LARGE SCALE GENOMIC DNA]</scope>
    <source>
        <strain evidence="6 7">CBS 123904</strain>
    </source>
</reference>
<dbReference type="SUPFAM" id="SSF46785">
    <property type="entry name" value="Winged helix' DNA-binding domain"/>
    <property type="match status" value="1"/>
</dbReference>
<evidence type="ECO:0000313" key="6">
    <source>
        <dbReference type="EMBL" id="KAL2850662.1"/>
    </source>
</evidence>
<sequence>MSAESKVAEASATIEQLLTLDVSDRKTHAEIVEKCRAVISALQDPAAVVVETLASVTTHPSLVALSNLGIFEKLAAANEPLTGAQLAERTGGDQALIVRLLRIAAASGIVTETGPQTFAATGASRMLAIPSFAAGLRLNHRTAELANSLPAYLAQTENRNITSYTNGLFQYHYKTDQGSFEYRASDEAWMTDFNLFMTVPNNTGNSWPETFDARGKIFAGGAVKINADTPLVVDVAGGMGQDLRRLKEYLPLGSFTKGQLILQDQAHVIESVPADMHDDAFTYVPHNFFGPQPAAYRGARVYTLKSVLHDWADEKAVEILRHIADSLTPGYSKLWILDRIVPETGADKALAWLDISMMAIYGALERTQEQWAGLLQKVGLRIVSVQATPDHFGLIEAELETAVLN</sequence>
<dbReference type="Gene3D" id="1.10.10.10">
    <property type="entry name" value="Winged helix-like DNA-binding domain superfamily/Winged helix DNA-binding domain"/>
    <property type="match status" value="1"/>
</dbReference>
<dbReference type="SUPFAM" id="SSF53335">
    <property type="entry name" value="S-adenosyl-L-methionine-dependent methyltransferases"/>
    <property type="match status" value="1"/>
</dbReference>
<organism evidence="6 7">
    <name type="scientific">Aspergillus pseudoustus</name>
    <dbReference type="NCBI Taxonomy" id="1810923"/>
    <lineage>
        <taxon>Eukaryota</taxon>
        <taxon>Fungi</taxon>
        <taxon>Dikarya</taxon>
        <taxon>Ascomycota</taxon>
        <taxon>Pezizomycotina</taxon>
        <taxon>Eurotiomycetes</taxon>
        <taxon>Eurotiomycetidae</taxon>
        <taxon>Eurotiales</taxon>
        <taxon>Aspergillaceae</taxon>
        <taxon>Aspergillus</taxon>
        <taxon>Aspergillus subgen. Nidulantes</taxon>
    </lineage>
</organism>
<name>A0ABR4KH97_9EURO</name>
<dbReference type="PIRSF" id="PIRSF005739">
    <property type="entry name" value="O-mtase"/>
    <property type="match status" value="1"/>
</dbReference>
<dbReference type="InterPro" id="IPR001077">
    <property type="entry name" value="COMT_C"/>
</dbReference>
<evidence type="ECO:0000259" key="4">
    <source>
        <dbReference type="Pfam" id="PF00891"/>
    </source>
</evidence>
<gene>
    <name evidence="6" type="ORF">BJY01DRAFT_261428</name>
</gene>
<dbReference type="Gene3D" id="3.40.50.150">
    <property type="entry name" value="Vaccinia Virus protein VP39"/>
    <property type="match status" value="1"/>
</dbReference>
<comment type="caution">
    <text evidence="6">The sequence shown here is derived from an EMBL/GenBank/DDBJ whole genome shotgun (WGS) entry which is preliminary data.</text>
</comment>
<evidence type="ECO:0000256" key="3">
    <source>
        <dbReference type="ARBA" id="ARBA00022691"/>
    </source>
</evidence>
<dbReference type="InterPro" id="IPR029063">
    <property type="entry name" value="SAM-dependent_MTases_sf"/>
</dbReference>
<dbReference type="GO" id="GO:0008168">
    <property type="term" value="F:methyltransferase activity"/>
    <property type="evidence" value="ECO:0007669"/>
    <property type="project" value="UniProtKB-KW"/>
</dbReference>
<keyword evidence="7" id="KW-1185">Reference proteome</keyword>
<dbReference type="Pfam" id="PF08100">
    <property type="entry name" value="Dimerisation"/>
    <property type="match status" value="1"/>
</dbReference>
<feature type="domain" description="O-methyltransferase dimerisation" evidence="5">
    <location>
        <begin position="61"/>
        <end position="127"/>
    </location>
</feature>
<accession>A0ABR4KH97</accession>
<dbReference type="InterPro" id="IPR036388">
    <property type="entry name" value="WH-like_DNA-bd_sf"/>
</dbReference>
<keyword evidence="2" id="KW-0808">Transferase</keyword>